<gene>
    <name evidence="1" type="ORF">H8S11_08385</name>
</gene>
<dbReference type="AlphaFoldDB" id="A0A8J6MD87"/>
<organism evidence="1 2">
    <name type="scientific">Flintibacter hominis</name>
    <dbReference type="NCBI Taxonomy" id="2763048"/>
    <lineage>
        <taxon>Bacteria</taxon>
        <taxon>Bacillati</taxon>
        <taxon>Bacillota</taxon>
        <taxon>Clostridia</taxon>
        <taxon>Eubacteriales</taxon>
        <taxon>Flintibacter</taxon>
    </lineage>
</organism>
<evidence type="ECO:0000313" key="1">
    <source>
        <dbReference type="EMBL" id="MBC5722826.1"/>
    </source>
</evidence>
<dbReference type="Proteomes" id="UP000628736">
    <property type="component" value="Unassembled WGS sequence"/>
</dbReference>
<name>A0A8J6MD87_9FIRM</name>
<comment type="caution">
    <text evidence="1">The sequence shown here is derived from an EMBL/GenBank/DDBJ whole genome shotgun (WGS) entry which is preliminary data.</text>
</comment>
<sequence length="286" mass="33102">MAERRFAPQTMATDESPAMLVICLIRSLKNWFGQSSRTQTDGSQLQFGYELLDLPVQEFAETFGPLIYEIQRVWPVQAFGLGSQDELVGLSFPNDGKSAVVRQHSISGLWYNELRDLYLCIQFPEPQTAECMSRLLNAAEYDMEAVALEWKYADFLEQQKLCRIDHTLSFCYVILQEAEDQSRTGVYLSALTAQQKCQLWRTFLEKGLPQPEFEWLRNALLQGDIPNWIEWHLALYRVLEELGIRFLCRDGQFVLLDRQGKKLYFGIDHGNSAAQVLMKVLFPLRR</sequence>
<proteinExistence type="predicted"/>
<protein>
    <submittedName>
        <fullName evidence="1">Uncharacterized protein</fullName>
    </submittedName>
</protein>
<dbReference type="RefSeq" id="WP_186852819.1">
    <property type="nucleotide sequence ID" value="NZ_JACOPO010000004.1"/>
</dbReference>
<evidence type="ECO:0000313" key="2">
    <source>
        <dbReference type="Proteomes" id="UP000628736"/>
    </source>
</evidence>
<dbReference type="EMBL" id="JACOPO010000004">
    <property type="protein sequence ID" value="MBC5722826.1"/>
    <property type="molecule type" value="Genomic_DNA"/>
</dbReference>
<keyword evidence="2" id="KW-1185">Reference proteome</keyword>
<reference evidence="1" key="1">
    <citation type="submission" date="2020-08" db="EMBL/GenBank/DDBJ databases">
        <title>Genome public.</title>
        <authorList>
            <person name="Liu C."/>
            <person name="Sun Q."/>
        </authorList>
    </citation>
    <scope>NUCLEOTIDE SEQUENCE</scope>
    <source>
        <strain evidence="1">NSJ-23</strain>
    </source>
</reference>
<accession>A0A8J6MD87</accession>